<evidence type="ECO:0000256" key="10">
    <source>
        <dbReference type="ARBA" id="ARBA00023136"/>
    </source>
</evidence>
<dbReference type="PANTHER" id="PTHR34697:SF2">
    <property type="entry name" value="PHOSPHATIDYLGLYCEROL LYSYLTRANSFERASE"/>
    <property type="match status" value="1"/>
</dbReference>
<feature type="transmembrane region" description="Helical" evidence="14">
    <location>
        <begin position="282"/>
        <end position="299"/>
    </location>
</feature>
<feature type="transmembrane region" description="Helical" evidence="14">
    <location>
        <begin position="319"/>
        <end position="341"/>
    </location>
</feature>
<dbReference type="Pfam" id="PF03706">
    <property type="entry name" value="LPG_synthase_TM"/>
    <property type="match status" value="1"/>
</dbReference>
<evidence type="ECO:0000256" key="13">
    <source>
        <dbReference type="ARBA" id="ARBA00047540"/>
    </source>
</evidence>
<feature type="transmembrane region" description="Helical" evidence="14">
    <location>
        <begin position="55"/>
        <end position="74"/>
    </location>
</feature>
<evidence type="ECO:0000313" key="17">
    <source>
        <dbReference type="Proteomes" id="UP001596026"/>
    </source>
</evidence>
<dbReference type="InterPro" id="IPR051211">
    <property type="entry name" value="PG_lysyltransferase"/>
</dbReference>
<dbReference type="NCBIfam" id="NF033480">
    <property type="entry name" value="bifunc_MprF"/>
    <property type="match status" value="1"/>
</dbReference>
<feature type="domain" description="Phosphatidylglycerol lysyltransferase C-terminal" evidence="15">
    <location>
        <begin position="527"/>
        <end position="822"/>
    </location>
</feature>
<dbReference type="InterPro" id="IPR024320">
    <property type="entry name" value="LPG_synthase_C"/>
</dbReference>
<evidence type="ECO:0000256" key="5">
    <source>
        <dbReference type="ARBA" id="ARBA00022475"/>
    </source>
</evidence>
<keyword evidence="6 14" id="KW-0808">Transferase</keyword>
<dbReference type="RefSeq" id="WP_379964890.1">
    <property type="nucleotide sequence ID" value="NZ_JBHSGT010000041.1"/>
</dbReference>
<comment type="subcellular location">
    <subcellularLocation>
        <location evidence="1 14">Cell membrane</location>
        <topology evidence="1 14">Multi-pass membrane protein</topology>
    </subcellularLocation>
</comment>
<dbReference type="InterPro" id="IPR016181">
    <property type="entry name" value="Acyl_CoA_acyltransferase"/>
</dbReference>
<evidence type="ECO:0000256" key="14">
    <source>
        <dbReference type="RuleBase" id="RU363042"/>
    </source>
</evidence>
<keyword evidence="7 14" id="KW-0812">Transmembrane</keyword>
<organism evidence="16 17">
    <name type="scientific">Enterococcus eurekensis</name>
    <dbReference type="NCBI Taxonomy" id="1159753"/>
    <lineage>
        <taxon>Bacteria</taxon>
        <taxon>Bacillati</taxon>
        <taxon>Bacillota</taxon>
        <taxon>Bacilli</taxon>
        <taxon>Lactobacillales</taxon>
        <taxon>Enterococcaceae</taxon>
        <taxon>Enterococcus</taxon>
    </lineage>
</organism>
<dbReference type="InterPro" id="IPR022791">
    <property type="entry name" value="L-PG_synthase/AglD"/>
</dbReference>
<feature type="transmembrane region" description="Helical" evidence="14">
    <location>
        <begin position="165"/>
        <end position="186"/>
    </location>
</feature>
<evidence type="ECO:0000256" key="8">
    <source>
        <dbReference type="ARBA" id="ARBA00022989"/>
    </source>
</evidence>
<feature type="transmembrane region" description="Helical" evidence="14">
    <location>
        <begin position="198"/>
        <end position="220"/>
    </location>
</feature>
<protein>
    <recommendedName>
        <fullName evidence="4 14">Phosphatidylglycerol lysyltransferase</fullName>
        <ecNumber evidence="3 14">2.3.2.3</ecNumber>
    </recommendedName>
    <alternativeName>
        <fullName evidence="12 14">Lysylphosphatidylglycerol synthase</fullName>
    </alternativeName>
</protein>
<feature type="transmembrane region" description="Helical" evidence="14">
    <location>
        <begin position="134"/>
        <end position="159"/>
    </location>
</feature>
<dbReference type="Pfam" id="PF09924">
    <property type="entry name" value="LPG_synthase_C"/>
    <property type="match status" value="1"/>
</dbReference>
<name>A0ABV9M3Q9_9ENTE</name>
<feature type="transmembrane region" description="Helical" evidence="14">
    <location>
        <begin position="393"/>
        <end position="425"/>
    </location>
</feature>
<dbReference type="PANTHER" id="PTHR34697">
    <property type="entry name" value="PHOSPHATIDYLGLYCEROL LYSYLTRANSFERASE"/>
    <property type="match status" value="1"/>
</dbReference>
<gene>
    <name evidence="14 16" type="primary">mprF</name>
    <name evidence="16" type="ORF">ACFO3L_06105</name>
</gene>
<comment type="similarity">
    <text evidence="2 14">Belongs to the LPG synthase family.</text>
</comment>
<accession>A0ABV9M3Q9</accession>
<dbReference type="Proteomes" id="UP001596026">
    <property type="component" value="Unassembled WGS sequence"/>
</dbReference>
<keyword evidence="5" id="KW-1003">Cell membrane</keyword>
<proteinExistence type="inferred from homology"/>
<keyword evidence="9 14" id="KW-0443">Lipid metabolism</keyword>
<keyword evidence="10 14" id="KW-0472">Membrane</keyword>
<keyword evidence="11 14" id="KW-0046">Antibiotic resistance</keyword>
<keyword evidence="8 14" id="KW-1133">Transmembrane helix</keyword>
<feature type="transmembrane region" description="Helical" evidence="14">
    <location>
        <begin position="94"/>
        <end position="113"/>
    </location>
</feature>
<evidence type="ECO:0000313" key="16">
    <source>
        <dbReference type="EMBL" id="MFC4710200.1"/>
    </source>
</evidence>
<reference evidence="17" key="1">
    <citation type="journal article" date="2019" name="Int. J. Syst. Evol. Microbiol.">
        <title>The Global Catalogue of Microorganisms (GCM) 10K type strain sequencing project: providing services to taxonomists for standard genome sequencing and annotation.</title>
        <authorList>
            <consortium name="The Broad Institute Genomics Platform"/>
            <consortium name="The Broad Institute Genome Sequencing Center for Infectious Disease"/>
            <person name="Wu L."/>
            <person name="Ma J."/>
        </authorList>
    </citation>
    <scope>NUCLEOTIDE SEQUENCE [LARGE SCALE GENOMIC DNA]</scope>
    <source>
        <strain evidence="17">CGMCC 1.19061</strain>
    </source>
</reference>
<comment type="function">
    <text evidence="14">Catalyzes the transfer of a lysyl group from L-lysyl-tRNA(Lys) to membrane-bound phosphatidylglycerol (PG), which produces lysylphosphatidylglycerol (LPG), a major component of the bacterial membrane with a positive net charge. LPG synthesis contributes to bacterial virulence as it is involved in the resistance mechanism against cationic antimicrobial peptides (CAMP) produces by the host's immune system (defensins, cathelicidins) and by the competing microorganisms.</text>
</comment>
<feature type="transmembrane region" description="Helical" evidence="14">
    <location>
        <begin position="437"/>
        <end position="459"/>
    </location>
</feature>
<evidence type="ECO:0000256" key="11">
    <source>
        <dbReference type="ARBA" id="ARBA00023251"/>
    </source>
</evidence>
<evidence type="ECO:0000256" key="12">
    <source>
        <dbReference type="ARBA" id="ARBA00031899"/>
    </source>
</evidence>
<feature type="transmembrane region" description="Helical" evidence="14">
    <location>
        <begin position="12"/>
        <end position="34"/>
    </location>
</feature>
<dbReference type="EC" id="2.3.2.3" evidence="3 14"/>
<evidence type="ECO:0000259" key="15">
    <source>
        <dbReference type="Pfam" id="PF09924"/>
    </source>
</evidence>
<evidence type="ECO:0000256" key="1">
    <source>
        <dbReference type="ARBA" id="ARBA00004651"/>
    </source>
</evidence>
<feature type="transmembrane region" description="Helical" evidence="14">
    <location>
        <begin position="361"/>
        <end position="381"/>
    </location>
</feature>
<evidence type="ECO:0000256" key="4">
    <source>
        <dbReference type="ARBA" id="ARBA00021546"/>
    </source>
</evidence>
<feature type="transmembrane region" description="Helical" evidence="14">
    <location>
        <begin position="486"/>
        <end position="505"/>
    </location>
</feature>
<evidence type="ECO:0000256" key="7">
    <source>
        <dbReference type="ARBA" id="ARBA00022692"/>
    </source>
</evidence>
<evidence type="ECO:0000256" key="6">
    <source>
        <dbReference type="ARBA" id="ARBA00022679"/>
    </source>
</evidence>
<evidence type="ECO:0000256" key="3">
    <source>
        <dbReference type="ARBA" id="ARBA00012014"/>
    </source>
</evidence>
<comment type="catalytic activity">
    <reaction evidence="13 14">
        <text>L-lysyl-tRNA(Lys) + a 1,2-diacyl-sn-glycero-3-phospho-(1'-sn-glycerol) = a 1,2-diacyl-sn-glycero-3-phospho-1'-(3'-O-L-lysyl)-sn-glycerol + tRNA(Lys)</text>
        <dbReference type="Rhea" id="RHEA:10668"/>
        <dbReference type="Rhea" id="RHEA-COMP:9696"/>
        <dbReference type="Rhea" id="RHEA-COMP:9697"/>
        <dbReference type="ChEBI" id="CHEBI:64716"/>
        <dbReference type="ChEBI" id="CHEBI:75792"/>
        <dbReference type="ChEBI" id="CHEBI:78442"/>
        <dbReference type="ChEBI" id="CHEBI:78529"/>
        <dbReference type="EC" id="2.3.2.3"/>
    </reaction>
</comment>
<comment type="caution">
    <text evidence="16">The sequence shown here is derived from an EMBL/GenBank/DDBJ whole genome shotgun (WGS) entry which is preliminary data.</text>
</comment>
<dbReference type="SUPFAM" id="SSF55729">
    <property type="entry name" value="Acyl-CoA N-acyltransferases (Nat)"/>
    <property type="match status" value="1"/>
</dbReference>
<evidence type="ECO:0000256" key="2">
    <source>
        <dbReference type="ARBA" id="ARBA00008627"/>
    </source>
</evidence>
<feature type="transmembrane region" description="Helical" evidence="14">
    <location>
        <begin position="232"/>
        <end position="261"/>
    </location>
</feature>
<sequence>MKKVMAFFKKYFGYLKFLLFLSIIVIVVRELLLLNKSLSYEALLSIFSQIAPWKTLVMLLVGGIAVIPMIGYDWILNKNLDQKLSKKYLFETSWMINTINNVAGFGGVVSIGLRSQIYGKNKETKVLAASLSKIFLFMMSGLSIYSFFALIVGFFADVLTTDHHWIWLLGGSLYVPVVLLIHSIWNQKKEQTVNSKEALSLIMISFLEWTGVIVTFFVVGQLMGLNQHMASIFPLFVAASVIGVLSMIPGSLGSFDLVMLVGLTRLGLSNELATSWLLLYRFFYYIVPFLISLPVFVHTSANQINMRYEGVPKQLFFQVLQKLTVISYYVFGILLMMSNVFPKWFDQYIWLQQFHLPTAHLFSQIPNIIIGSFFLIVGRGLAAKVKRSLLPAYVLLVGTSIYCFLLGYGVLLQIYLLVLFLLTFFTRKELFRKQFVYAWEWLTIDGLILAIFSISYIVLGVENRQGLPKSFHFRALHLVNVSIGEIWLYSLLIILSIILCSALLIRYLQGTKELLGEAFNEALVQNILRNYGGNLTSQLVFLKDKRIFVYQNADEPTVFFQFAIYNNKCIVMGDPSGKKEDFPEAITAIIEAGDVLGYTPVFYEVSEEFVFLLHEYGYEFFKMGEEARVYLPDFTLSGKKMKGNRALINKLIKSGYQFEVLQPPFSPEMMAEIKVISDAWLGSRKEKGFSLGFFSEEYLQRAELAIVRDENQAIVAFSNIMPTYDKEVITIDLMRHHPQKAPSGSMDFLFIHLFEWSQAQGIDYFSLGMAPLSNVGVTQKSFIQEKIAHLVYQFGSRFYSFQGLRKYKAKYATKWVPSYLLYHRDNWILYVMIALLIVDDESKRE</sequence>
<keyword evidence="17" id="KW-1185">Reference proteome</keyword>
<dbReference type="EMBL" id="JBHSGT010000041">
    <property type="protein sequence ID" value="MFC4710200.1"/>
    <property type="molecule type" value="Genomic_DNA"/>
</dbReference>
<evidence type="ECO:0000256" key="9">
    <source>
        <dbReference type="ARBA" id="ARBA00023098"/>
    </source>
</evidence>